<feature type="region of interest" description="Disordered" evidence="2">
    <location>
        <begin position="1536"/>
        <end position="1563"/>
    </location>
</feature>
<dbReference type="InterPro" id="IPR038902">
    <property type="entry name" value="INTS1"/>
</dbReference>
<feature type="compositionally biased region" description="Basic residues" evidence="2">
    <location>
        <begin position="1"/>
        <end position="11"/>
    </location>
</feature>
<feature type="domain" description="Integrator complex subunit 1 RPB2-binding" evidence="3">
    <location>
        <begin position="314"/>
        <end position="469"/>
    </location>
</feature>
<keyword evidence="8" id="KW-1185">Reference proteome</keyword>
<dbReference type="InterPro" id="IPR053964">
    <property type="entry name" value="INT1_R3"/>
</dbReference>
<feature type="region of interest" description="Disordered" evidence="2">
    <location>
        <begin position="1"/>
        <end position="101"/>
    </location>
</feature>
<dbReference type="SUPFAM" id="SSF48371">
    <property type="entry name" value="ARM repeat"/>
    <property type="match status" value="2"/>
</dbReference>
<dbReference type="Pfam" id="PF12432">
    <property type="entry name" value="INTS1_RP2B-bd"/>
    <property type="match status" value="1"/>
</dbReference>
<dbReference type="Pfam" id="PF22929">
    <property type="entry name" value="INTS1_INTS2-bd"/>
    <property type="match status" value="1"/>
</dbReference>
<feature type="domain" description="Integrator complex subunit 1 R4" evidence="5">
    <location>
        <begin position="1955"/>
        <end position="2056"/>
    </location>
</feature>
<evidence type="ECO:0000259" key="6">
    <source>
        <dbReference type="Pfam" id="PF22929"/>
    </source>
</evidence>
<dbReference type="STRING" id="6573.A0A210PWK7"/>
<evidence type="ECO:0000259" key="3">
    <source>
        <dbReference type="Pfam" id="PF12432"/>
    </source>
</evidence>
<evidence type="ECO:0000313" key="7">
    <source>
        <dbReference type="EMBL" id="OWF40859.1"/>
    </source>
</evidence>
<gene>
    <name evidence="7" type="ORF">KP79_PYT06133</name>
</gene>
<comment type="caution">
    <text evidence="7">The sequence shown here is derived from an EMBL/GenBank/DDBJ whole genome shotgun (WGS) entry which is preliminary data.</text>
</comment>
<evidence type="ECO:0000256" key="1">
    <source>
        <dbReference type="SAM" id="Coils"/>
    </source>
</evidence>
<keyword evidence="1" id="KW-0175">Coiled coil</keyword>
<feature type="compositionally biased region" description="Polar residues" evidence="2">
    <location>
        <begin position="1547"/>
        <end position="1563"/>
    </location>
</feature>
<evidence type="ECO:0000259" key="4">
    <source>
        <dbReference type="Pfam" id="PF22927"/>
    </source>
</evidence>
<dbReference type="InterPro" id="IPR022145">
    <property type="entry name" value="INTS1_RPB2-bd"/>
</dbReference>
<name>A0A210PWK7_MIZYE</name>
<dbReference type="PANTHER" id="PTHR21224">
    <property type="entry name" value="INTEGRATOR COMPLEX SUBUNIT 1"/>
    <property type="match status" value="1"/>
</dbReference>
<feature type="coiled-coil region" evidence="1">
    <location>
        <begin position="472"/>
        <end position="499"/>
    </location>
</feature>
<dbReference type="Proteomes" id="UP000242188">
    <property type="component" value="Unassembled WGS sequence"/>
</dbReference>
<sequence length="2101" mass="236371">MAAKRPAKAKVHIAPPGDFIALGKSKPSSVSELDVPRGVPSQVSSKKLLSSSGERKREAPSSSISGIAKRPKLIQGQTFTPLGRSSDADRRSSPAPNTSSQLDEVAIDIEPLMLMEEVLDAEDMCNDEKLEGLFLGAIKNLRGNRSKPDTVVYLTIMSLAKTHSSIFNSELIIQAFCSLLKRELSLNFKAKGNVLVSVFACNVLMAAFSEEENWPDDFVKVFVEDSLGERVWVDRSDCKSFVDNIITAFNTKLPSKSLSMSIDMSGTQSGSASPVVSFLEDDDVTKSSDSLEDKLSSLGEDEVTVFPRYPYQQDSIESYVMDIIREQLSRRQTMDTSSRNVIRLMTATSGYSQVRLQSAQRLEMWLQNPKLTRSAQELLMSLCMNCNQYDQNDIEVLSQLVKIRMKTKPLLNHFLTCIRELIPQHQENLRMMLTHTIYNELSNVRNPNNMALISVMFQTSSTLATKVLAEIFQDLLSNKEDYLRALRALLREIARTLKQDIKLSSFCLNLMQERTDSKFLEMDNSLRERYIMSVADMVAVTILIGITPSVREAKGDKQDSEVLHKYRQQTAMIQRDAVWWMHTIVSKHIVEFKPEHYIHCLHKVLFLEGPEQYYNKDNWPSEGERGSLLRIASESPVLEDTLMRILVIGLSPDIPINPPDAVELVDQLVKRAASLSCDGEKVLQMERLELVDALLNLCSYRHPTDISLPKGYSPPTLAISNLYWKSWIILLILSAFNPQTFGITAWENYPTLKCLMEMVMTRNYKFPPPTTASDEREVEDIKNQEKQVSEQEKQEILEFESHLAAATSKVTITETNSLLVTQLTAMKPSGVARQPPAAMLEQVRILNETIHIGQLLCRSRKPDFLLDIIQRQGASQSMPWLAELVEASEGSLEVLPVQCLCEFLLHDVTGISSQEEDTKQLEKHRKKQKVKKRAELVSYLRSIIHADPPDPISVSQVLDYFLRRLSSTQASNRHLAIQGLSMLISCKDTPEEEGMETESGMGHSWLLEHLPTLAIFPQIRPQICSALRQACQIETEPGLISACIIFLSQQALDQSLHELDDLALDMAQLIVERTTVINHILPLENQPSNELSHVTLKALIDLYTNYLRKAKEPDKEAYSWSNTQDQILLQWKGGDSATMHVLVVHAMIILLTYGPPKGGETEYQDLLDTWFPAEGQPPSAFLLDTSEEALLLPDWLKLRMIRSHVTRLVDTALQDIEANQLLLFVQSFGIPVASMGRLLRCLDGLVVMDSSILEQAVEDKTYMAQLIDIQHMRGAQGGNTFRKLLTAQAPVKEVDDAEMKSVESKDESVWMPRAAEQKKVPHKAEIISLLVQVFSMDGKRDPDTDHQFHNLVTGITSRKPEISQLVIDILYEKTRNDTTFRERFCRHVKACPLLKSLVASKCGRKDSLQQLMLGLSAADQTVTSPAMSIIKHFLLHSSPGTKSTPCLNLNDLAKKRLAVDEGHLESRLTNCMRSAMASQLPSEVVSSVCQTMIQTDNGDRSEVETSLHTLLLDWLELLDPELVARAPDLQHQLMFSQHRRQKGSKASGENPTDNSPTSSDTAQLDHTYSNQAYLLALLTHQSSWSALHRSINTLLQKSPPNRFCPTTVLDFLWACLQIPKIWQGREQKISKNQPVENVLSLSQSQLETILNYIVEEAVVSESVHTDGDHKGVPLSSRVELMVTCTNNEESNIKFVAQQAQEALTDNRNKAVNQKVLVELYAQCPRLVSWLPDITASLSDKCLSQETSIQVDLISFRLLTSLGHAGHGRRNEDRMHDANIACRKLASQHPLLMLRQLPMMNALLKGKTQFKIGQLRHHNYLQLFTHILGLMEAMQPLVFRREYTASHSDILESYLSLLQRHGMERVLAPIVAKFIRYLQNYMMCEPQHSINVLQPHVGVFSNLASVYPDMPALKSLLAGLTLPRQTESDSPHQGDMTLGLARPTSPWTVGQIAPYLQRLQNATDSSNILDVLQDLDETSKRKVDILEHFLGDLKKLLLDLNDKIRNTCYSLIMRYVRQVPRSAVQFLGSFLQCLDSDNSDIITSALKNLPEFCVLCQDHADVLLQKAFLVGTTTSIETSTYITEALQTLNLETTLIASKLDG</sequence>
<dbReference type="Pfam" id="PF22927">
    <property type="entry name" value="INT1_R3"/>
    <property type="match status" value="1"/>
</dbReference>
<dbReference type="InterPro" id="IPR053965">
    <property type="entry name" value="INTS1_R4"/>
</dbReference>
<dbReference type="GO" id="GO:0032039">
    <property type="term" value="C:integrator complex"/>
    <property type="evidence" value="ECO:0007669"/>
    <property type="project" value="InterPro"/>
</dbReference>
<dbReference type="InterPro" id="IPR016024">
    <property type="entry name" value="ARM-type_fold"/>
</dbReference>
<feature type="domain" description="Integrator complex subunit 1 R3" evidence="4">
    <location>
        <begin position="1750"/>
        <end position="1908"/>
    </location>
</feature>
<organism evidence="7 8">
    <name type="scientific">Mizuhopecten yessoensis</name>
    <name type="common">Japanese scallop</name>
    <name type="synonym">Patinopecten yessoensis</name>
    <dbReference type="NCBI Taxonomy" id="6573"/>
    <lineage>
        <taxon>Eukaryota</taxon>
        <taxon>Metazoa</taxon>
        <taxon>Spiralia</taxon>
        <taxon>Lophotrochozoa</taxon>
        <taxon>Mollusca</taxon>
        <taxon>Bivalvia</taxon>
        <taxon>Autobranchia</taxon>
        <taxon>Pteriomorphia</taxon>
        <taxon>Pectinida</taxon>
        <taxon>Pectinoidea</taxon>
        <taxon>Pectinidae</taxon>
        <taxon>Mizuhopecten</taxon>
    </lineage>
</organism>
<dbReference type="InterPro" id="IPR053966">
    <property type="entry name" value="INTS1_INTS2-bd"/>
</dbReference>
<evidence type="ECO:0000259" key="5">
    <source>
        <dbReference type="Pfam" id="PF22928"/>
    </source>
</evidence>
<dbReference type="PANTHER" id="PTHR21224:SF1">
    <property type="entry name" value="INTEGRATOR COMPLEX SUBUNIT 1"/>
    <property type="match status" value="1"/>
</dbReference>
<proteinExistence type="predicted"/>
<reference evidence="7 8" key="1">
    <citation type="journal article" date="2017" name="Nat. Ecol. Evol.">
        <title>Scallop genome provides insights into evolution of bilaterian karyotype and development.</title>
        <authorList>
            <person name="Wang S."/>
            <person name="Zhang J."/>
            <person name="Jiao W."/>
            <person name="Li J."/>
            <person name="Xun X."/>
            <person name="Sun Y."/>
            <person name="Guo X."/>
            <person name="Huan P."/>
            <person name="Dong B."/>
            <person name="Zhang L."/>
            <person name="Hu X."/>
            <person name="Sun X."/>
            <person name="Wang J."/>
            <person name="Zhao C."/>
            <person name="Wang Y."/>
            <person name="Wang D."/>
            <person name="Huang X."/>
            <person name="Wang R."/>
            <person name="Lv J."/>
            <person name="Li Y."/>
            <person name="Zhang Z."/>
            <person name="Liu B."/>
            <person name="Lu W."/>
            <person name="Hui Y."/>
            <person name="Liang J."/>
            <person name="Zhou Z."/>
            <person name="Hou R."/>
            <person name="Li X."/>
            <person name="Liu Y."/>
            <person name="Li H."/>
            <person name="Ning X."/>
            <person name="Lin Y."/>
            <person name="Zhao L."/>
            <person name="Xing Q."/>
            <person name="Dou J."/>
            <person name="Li Y."/>
            <person name="Mao J."/>
            <person name="Guo H."/>
            <person name="Dou H."/>
            <person name="Li T."/>
            <person name="Mu C."/>
            <person name="Jiang W."/>
            <person name="Fu Q."/>
            <person name="Fu X."/>
            <person name="Miao Y."/>
            <person name="Liu J."/>
            <person name="Yu Q."/>
            <person name="Li R."/>
            <person name="Liao H."/>
            <person name="Li X."/>
            <person name="Kong Y."/>
            <person name="Jiang Z."/>
            <person name="Chourrout D."/>
            <person name="Li R."/>
            <person name="Bao Z."/>
        </authorList>
    </citation>
    <scope>NUCLEOTIDE SEQUENCE [LARGE SCALE GENOMIC DNA]</scope>
    <source>
        <strain evidence="7 8">PY_sf001</strain>
    </source>
</reference>
<evidence type="ECO:0000256" key="2">
    <source>
        <dbReference type="SAM" id="MobiDB-lite"/>
    </source>
</evidence>
<dbReference type="OrthoDB" id="19938at2759"/>
<evidence type="ECO:0000313" key="8">
    <source>
        <dbReference type="Proteomes" id="UP000242188"/>
    </source>
</evidence>
<feature type="domain" description="Integrator complex subunit 1 INTS2-binding" evidence="6">
    <location>
        <begin position="956"/>
        <end position="1281"/>
    </location>
</feature>
<dbReference type="Pfam" id="PF22928">
    <property type="entry name" value="INTS1_R4"/>
    <property type="match status" value="1"/>
</dbReference>
<dbReference type="EMBL" id="NEDP02005442">
    <property type="protein sequence ID" value="OWF40859.1"/>
    <property type="molecule type" value="Genomic_DNA"/>
</dbReference>
<protein>
    <submittedName>
        <fullName evidence="7">Integrator complex subunit 1</fullName>
    </submittedName>
</protein>
<accession>A0A210PWK7</accession>
<dbReference type="GO" id="GO:0034474">
    <property type="term" value="P:U2 snRNA 3'-end processing"/>
    <property type="evidence" value="ECO:0007669"/>
    <property type="project" value="InterPro"/>
</dbReference>